<comment type="caution">
    <text evidence="1">The sequence shown here is derived from an EMBL/GenBank/DDBJ whole genome shotgun (WGS) entry which is preliminary data.</text>
</comment>
<evidence type="ECO:0000313" key="2">
    <source>
        <dbReference type="Proteomes" id="UP000634136"/>
    </source>
</evidence>
<name>A0A834WKR2_9FABA</name>
<organism evidence="1 2">
    <name type="scientific">Senna tora</name>
    <dbReference type="NCBI Taxonomy" id="362788"/>
    <lineage>
        <taxon>Eukaryota</taxon>
        <taxon>Viridiplantae</taxon>
        <taxon>Streptophyta</taxon>
        <taxon>Embryophyta</taxon>
        <taxon>Tracheophyta</taxon>
        <taxon>Spermatophyta</taxon>
        <taxon>Magnoliopsida</taxon>
        <taxon>eudicotyledons</taxon>
        <taxon>Gunneridae</taxon>
        <taxon>Pentapetalae</taxon>
        <taxon>rosids</taxon>
        <taxon>fabids</taxon>
        <taxon>Fabales</taxon>
        <taxon>Fabaceae</taxon>
        <taxon>Caesalpinioideae</taxon>
        <taxon>Cassia clade</taxon>
        <taxon>Senna</taxon>
    </lineage>
</organism>
<gene>
    <name evidence="1" type="ORF">G2W53_021065</name>
</gene>
<keyword evidence="2" id="KW-1185">Reference proteome</keyword>
<sequence length="24" mass="2523">MEGSSKDFIPHLDSSLAGSRLFAG</sequence>
<dbReference type="Proteomes" id="UP000634136">
    <property type="component" value="Unassembled WGS sequence"/>
</dbReference>
<protein>
    <submittedName>
        <fullName evidence="1">Uncharacterized protein</fullName>
    </submittedName>
</protein>
<proteinExistence type="predicted"/>
<dbReference type="AlphaFoldDB" id="A0A834WKR2"/>
<evidence type="ECO:0000313" key="1">
    <source>
        <dbReference type="EMBL" id="KAF7822921.1"/>
    </source>
</evidence>
<accession>A0A834WKR2</accession>
<reference evidence="1" key="1">
    <citation type="submission" date="2020-09" db="EMBL/GenBank/DDBJ databases">
        <title>Genome-Enabled Discovery of Anthraquinone Biosynthesis in Senna tora.</title>
        <authorList>
            <person name="Kang S.-H."/>
            <person name="Pandey R.P."/>
            <person name="Lee C.-M."/>
            <person name="Sim J.-S."/>
            <person name="Jeong J.-T."/>
            <person name="Choi B.-S."/>
            <person name="Jung M."/>
            <person name="Ginzburg D."/>
            <person name="Zhao K."/>
            <person name="Won S.Y."/>
            <person name="Oh T.-J."/>
            <person name="Yu Y."/>
            <person name="Kim N.-H."/>
            <person name="Lee O.R."/>
            <person name="Lee T.-H."/>
            <person name="Bashyal P."/>
            <person name="Kim T.-S."/>
            <person name="Lee W.-H."/>
            <person name="Kawkins C."/>
            <person name="Kim C.-K."/>
            <person name="Kim J.S."/>
            <person name="Ahn B.O."/>
            <person name="Rhee S.Y."/>
            <person name="Sohng J.K."/>
        </authorList>
    </citation>
    <scope>NUCLEOTIDE SEQUENCE</scope>
    <source>
        <tissue evidence="1">Leaf</tissue>
    </source>
</reference>
<dbReference type="EMBL" id="JAAIUW010000007">
    <property type="protein sequence ID" value="KAF7822921.1"/>
    <property type="molecule type" value="Genomic_DNA"/>
</dbReference>